<dbReference type="EMBL" id="JABWAB010000003">
    <property type="protein sequence ID" value="KAF6056981.1"/>
    <property type="molecule type" value="Genomic_DNA"/>
</dbReference>
<accession>A0A8X7NKS0</accession>
<evidence type="ECO:0000256" key="1">
    <source>
        <dbReference type="SAM" id="MobiDB-lite"/>
    </source>
</evidence>
<feature type="region of interest" description="Disordered" evidence="1">
    <location>
        <begin position="1"/>
        <end position="39"/>
    </location>
</feature>
<dbReference type="AlphaFoldDB" id="A0A8X7NKS0"/>
<sequence length="457" mass="51861">MSSSSSSNRNPSSGTSSGVHVHNNSSDVNANATQPKIEEIVDDDDDVTTDANEEEIAFLDVYVRFNQDSERDYCFQINTKTTFGDLFKIFETLPIALRPSVFYHTQPIGFQKSTAPGYLTEDGNFLFEDDAAKQVSSIIPKEELVNVHVWPGQLILPVWKFDYFTWYSILGLLAIWLYTDLPDFISPTPGICLTNHATRLMAYVAKSTGFVNVERALLKDLEDPVDVLLQCFFFGIHIVKVVVIFLFLFSGAFNPMKLFRLPGSVKLNVSQDELVALGWTGTRKATIDEYKDFYRETKIKEYGGMVPAHQKGLFNTIRHLGVHLSQGEGYNTPLTKEYMETTMKQLEKEAKKNPKEFKLHLNYEWFAGLGYTFAKFADGLDTKQTADLIKQFRRYGLFYSDPVFSAIINARKHQDPQIAQDIADLPQPKKTETKEPTEAEIKETIDAAIKQTKEETN</sequence>
<feature type="transmembrane region" description="Helical" evidence="2">
    <location>
        <begin position="227"/>
        <end position="249"/>
    </location>
</feature>
<name>A0A8X7NKS0_CANPA</name>
<keyword evidence="2" id="KW-1133">Transmembrane helix</keyword>
<keyword evidence="2" id="KW-0472">Membrane</keyword>
<reference evidence="3" key="1">
    <citation type="submission" date="2020-03" db="EMBL/GenBank/DDBJ databases">
        <title>FDA dAtabase for Regulatory Grade micrObial Sequences (FDA-ARGOS): Supporting development and validation of Infectious Disease Dx tests.</title>
        <authorList>
            <person name="Campos J."/>
            <person name="Goldberg B."/>
            <person name="Tallon L."/>
            <person name="Sadzewicz L."/>
            <person name="Vavikolanu K."/>
            <person name="Mehta A."/>
            <person name="Aluvathingal J."/>
            <person name="Nadendla S."/>
            <person name="Nandy P."/>
            <person name="Geyer C."/>
            <person name="Yan Y."/>
            <person name="Sichtig H."/>
        </authorList>
    </citation>
    <scope>NUCLEOTIDE SEQUENCE [LARGE SCALE GENOMIC DNA]</scope>
    <source>
        <strain evidence="3">FDAARGOS_652</strain>
    </source>
</reference>
<feature type="compositionally biased region" description="Polar residues" evidence="1">
    <location>
        <begin position="22"/>
        <end position="34"/>
    </location>
</feature>
<keyword evidence="2" id="KW-0812">Transmembrane</keyword>
<feature type="compositionally biased region" description="Basic and acidic residues" evidence="1">
    <location>
        <begin position="427"/>
        <end position="439"/>
    </location>
</feature>
<proteinExistence type="predicted"/>
<evidence type="ECO:0000313" key="4">
    <source>
        <dbReference type="Proteomes" id="UP000590412"/>
    </source>
</evidence>
<organism evidence="3 4">
    <name type="scientific">Candida parapsilosis</name>
    <name type="common">Yeast</name>
    <dbReference type="NCBI Taxonomy" id="5480"/>
    <lineage>
        <taxon>Eukaryota</taxon>
        <taxon>Fungi</taxon>
        <taxon>Dikarya</taxon>
        <taxon>Ascomycota</taxon>
        <taxon>Saccharomycotina</taxon>
        <taxon>Pichiomycetes</taxon>
        <taxon>Debaryomycetaceae</taxon>
        <taxon>Candida/Lodderomyces clade</taxon>
        <taxon>Candida</taxon>
    </lineage>
</organism>
<feature type="transmembrane region" description="Helical" evidence="2">
    <location>
        <begin position="163"/>
        <end position="179"/>
    </location>
</feature>
<evidence type="ECO:0000313" key="3">
    <source>
        <dbReference type="EMBL" id="KAF6056981.1"/>
    </source>
</evidence>
<comment type="caution">
    <text evidence="3">The sequence shown here is derived from an EMBL/GenBank/DDBJ whole genome shotgun (WGS) entry which is preliminary data.</text>
</comment>
<dbReference type="Pfam" id="PF11055">
    <property type="entry name" value="Gsf2"/>
    <property type="match status" value="1"/>
</dbReference>
<evidence type="ECO:0000256" key="2">
    <source>
        <dbReference type="SAM" id="Phobius"/>
    </source>
</evidence>
<dbReference type="OrthoDB" id="4076669at2759"/>
<dbReference type="InterPro" id="IPR022757">
    <property type="entry name" value="Gsf2"/>
</dbReference>
<gene>
    <name evidence="3" type="ORF">FOB60_001536</name>
</gene>
<feature type="region of interest" description="Disordered" evidence="1">
    <location>
        <begin position="418"/>
        <end position="439"/>
    </location>
</feature>
<feature type="compositionally biased region" description="Low complexity" evidence="1">
    <location>
        <begin position="1"/>
        <end position="18"/>
    </location>
</feature>
<protein>
    <submittedName>
        <fullName evidence="3">Glucose signaling factor 2 family protein</fullName>
    </submittedName>
</protein>
<dbReference type="Proteomes" id="UP000590412">
    <property type="component" value="Unassembled WGS sequence"/>
</dbReference>